<proteinExistence type="predicted"/>
<dbReference type="AlphaFoldDB" id="A0A8H4QLN6"/>
<name>A0A8H4QLN6_9AGAR</name>
<dbReference type="EMBL" id="JAACJL010000046">
    <property type="protein sequence ID" value="KAF4612970.1"/>
    <property type="molecule type" value="Genomic_DNA"/>
</dbReference>
<evidence type="ECO:0000313" key="1">
    <source>
        <dbReference type="EMBL" id="KAF4612970.1"/>
    </source>
</evidence>
<evidence type="ECO:0008006" key="3">
    <source>
        <dbReference type="Google" id="ProtNLM"/>
    </source>
</evidence>
<accession>A0A8H4QLN6</accession>
<organism evidence="1 2">
    <name type="scientific">Agrocybe pediades</name>
    <dbReference type="NCBI Taxonomy" id="84607"/>
    <lineage>
        <taxon>Eukaryota</taxon>
        <taxon>Fungi</taxon>
        <taxon>Dikarya</taxon>
        <taxon>Basidiomycota</taxon>
        <taxon>Agaricomycotina</taxon>
        <taxon>Agaricomycetes</taxon>
        <taxon>Agaricomycetidae</taxon>
        <taxon>Agaricales</taxon>
        <taxon>Agaricineae</taxon>
        <taxon>Strophariaceae</taxon>
        <taxon>Agrocybe</taxon>
    </lineage>
</organism>
<protein>
    <recommendedName>
        <fullName evidence="3">F-box domain-containing protein</fullName>
    </recommendedName>
</protein>
<reference evidence="1 2" key="1">
    <citation type="submission" date="2019-12" db="EMBL/GenBank/DDBJ databases">
        <authorList>
            <person name="Floudas D."/>
            <person name="Bentzer J."/>
            <person name="Ahren D."/>
            <person name="Johansson T."/>
            <person name="Persson P."/>
            <person name="Tunlid A."/>
        </authorList>
    </citation>
    <scope>NUCLEOTIDE SEQUENCE [LARGE SCALE GENOMIC DNA]</scope>
    <source>
        <strain evidence="1 2">CBS 102.39</strain>
    </source>
</reference>
<evidence type="ECO:0000313" key="2">
    <source>
        <dbReference type="Proteomes" id="UP000521872"/>
    </source>
</evidence>
<dbReference type="Proteomes" id="UP000521872">
    <property type="component" value="Unassembled WGS sequence"/>
</dbReference>
<keyword evidence="2" id="KW-1185">Reference proteome</keyword>
<gene>
    <name evidence="1" type="ORF">D9613_010891</name>
</gene>
<sequence>MSAPISILHEDILWRIFMENVEFPDELAPWGSNVIQPIVTARHCSQVCQRWRYTLLSSSSIWAKMIDLESLGQARIEWKEEVVSRAGEALMWIYGRIRQRNTLYFFLPLLQRKWARIQALSIWEYAGEIHMEERQKIWDCLKGPVPHLRRIHIELSDSRTAVPYPLFGDHAPLLRELHIISQAYKFPCPASWTRNLFAVTFSKAYMIKEVLDALKYMPQLVQLEIVMEDETFNRADASRIHLPHLKILQLDGNWHSNAVLLKSITPSQDCCLSISVDRIPSYYGLDVESFQEYETAAMKYIVPYFSLHRPSVLNLLFRATNFVVFEDGAPTDARCFYIPISAERAAHFPYTSAILTTLIKDGSFTHLKELKLGLWYDFTWLGSPGPAIGTLLGLSSINIFSSITTLTTLDSVLEHLLREEFYSYAFLPNLTILRVVPACLNEVQAPNADGPAYHRFVRNRKALGPPITVLEIHLETLHDVDYLEEHSGLFVRCFYFGRDLGEYRCGDGRPEKLRFGTMKKEGLLPT</sequence>
<comment type="caution">
    <text evidence="1">The sequence shown here is derived from an EMBL/GenBank/DDBJ whole genome shotgun (WGS) entry which is preliminary data.</text>
</comment>